<accession>A0ACB8EY09</accession>
<dbReference type="EMBL" id="CM037625">
    <property type="protein sequence ID" value="KAH7997612.1"/>
    <property type="molecule type" value="Genomic_DNA"/>
</dbReference>
<reference evidence="1" key="1">
    <citation type="submission" date="2021-08" db="EMBL/GenBank/DDBJ databases">
        <title>The first chromosome-level gecko genome reveals the dynamic sex chromosomes of Neotropical dwarf geckos (Sphaerodactylidae: Sphaerodactylus).</title>
        <authorList>
            <person name="Pinto B.J."/>
            <person name="Keating S.E."/>
            <person name="Gamble T."/>
        </authorList>
    </citation>
    <scope>NUCLEOTIDE SEQUENCE</scope>
    <source>
        <strain evidence="1">TG3544</strain>
    </source>
</reference>
<evidence type="ECO:0000313" key="2">
    <source>
        <dbReference type="Proteomes" id="UP000827872"/>
    </source>
</evidence>
<keyword evidence="2" id="KW-1185">Reference proteome</keyword>
<proteinExistence type="predicted"/>
<organism evidence="1 2">
    <name type="scientific">Sphaerodactylus townsendi</name>
    <dbReference type="NCBI Taxonomy" id="933632"/>
    <lineage>
        <taxon>Eukaryota</taxon>
        <taxon>Metazoa</taxon>
        <taxon>Chordata</taxon>
        <taxon>Craniata</taxon>
        <taxon>Vertebrata</taxon>
        <taxon>Euteleostomi</taxon>
        <taxon>Lepidosauria</taxon>
        <taxon>Squamata</taxon>
        <taxon>Bifurcata</taxon>
        <taxon>Gekkota</taxon>
        <taxon>Sphaerodactylidae</taxon>
        <taxon>Sphaerodactylus</taxon>
    </lineage>
</organism>
<protein>
    <submittedName>
        <fullName evidence="1">Uncharacterized protein</fullName>
    </submittedName>
</protein>
<sequence>MRLRQSFVGAFHPSPLTGTKRVCRKRGCEALWLKSRRSRQRVTLEAITAARPTQAGEAGDGKGAKAFIGGAFAGPVRSANDRRGRLAASREGLQGYQGPAAKAEPAALHLSKAASPEGGTPDYQSKGCQAPEADGFLTKGTRCPNGFVVQEPADWGWPLCPGPAWARQVRAAASSASQSLQGQSQNQAEEEKGLCVAKIFSK</sequence>
<gene>
    <name evidence="1" type="ORF">K3G42_003873</name>
</gene>
<dbReference type="Proteomes" id="UP000827872">
    <property type="component" value="Linkage Group LG12"/>
</dbReference>
<name>A0ACB8EY09_9SAUR</name>
<comment type="caution">
    <text evidence="1">The sequence shown here is derived from an EMBL/GenBank/DDBJ whole genome shotgun (WGS) entry which is preliminary data.</text>
</comment>
<evidence type="ECO:0000313" key="1">
    <source>
        <dbReference type="EMBL" id="KAH7997612.1"/>
    </source>
</evidence>